<dbReference type="Pfam" id="PF04247">
    <property type="entry name" value="SirB"/>
    <property type="match status" value="1"/>
</dbReference>
<comment type="caution">
    <text evidence="2">The sequence shown here is derived from an EMBL/GenBank/DDBJ whole genome shotgun (WGS) entry which is preliminary data.</text>
</comment>
<feature type="transmembrane region" description="Helical" evidence="1">
    <location>
        <begin position="79"/>
        <end position="98"/>
    </location>
</feature>
<dbReference type="EMBL" id="CALYLK010000131">
    <property type="protein sequence ID" value="CAH8218475.1"/>
    <property type="molecule type" value="Genomic_DNA"/>
</dbReference>
<accession>A0ABM9FPB8</accession>
<evidence type="ECO:0000313" key="3">
    <source>
        <dbReference type="Proteomes" id="UP001152658"/>
    </source>
</evidence>
<sequence length="134" mass="14970">MFIRENNMYEGLKHFHLLTIGISALLLSVRYGLMMANSAWLQHPFLKRFPHIVDSLLLLSGIALVVMSGFIPFTPAAPWMTTKLTCVLAYIALGFFALKLGRNKLLRSFAFFGALGWLVMAGKIAVTKTPMFFG</sequence>
<name>A0ABM9FPB8_9VIBR</name>
<evidence type="ECO:0000313" key="2">
    <source>
        <dbReference type="EMBL" id="CAH8218475.1"/>
    </source>
</evidence>
<evidence type="ECO:0000256" key="1">
    <source>
        <dbReference type="SAM" id="Phobius"/>
    </source>
</evidence>
<organism evidence="2 3">
    <name type="scientific">Vibrio aestuarianus</name>
    <dbReference type="NCBI Taxonomy" id="28171"/>
    <lineage>
        <taxon>Bacteria</taxon>
        <taxon>Pseudomonadati</taxon>
        <taxon>Pseudomonadota</taxon>
        <taxon>Gammaproteobacteria</taxon>
        <taxon>Vibrionales</taxon>
        <taxon>Vibrionaceae</taxon>
        <taxon>Vibrio</taxon>
    </lineage>
</organism>
<keyword evidence="1" id="KW-0472">Membrane</keyword>
<keyword evidence="1" id="KW-0812">Transmembrane</keyword>
<reference evidence="2" key="1">
    <citation type="submission" date="2022-06" db="EMBL/GenBank/DDBJ databases">
        <authorList>
            <person name="Goudenege D."/>
            <person name="Le Roux F."/>
        </authorList>
    </citation>
    <scope>NUCLEOTIDE SEQUENCE</scope>
    <source>
        <strain evidence="2">12-063</strain>
    </source>
</reference>
<dbReference type="InterPro" id="IPR007360">
    <property type="entry name" value="SirB"/>
</dbReference>
<protein>
    <submittedName>
        <fullName evidence="2">Uncharacterized protein</fullName>
    </submittedName>
</protein>
<keyword evidence="3" id="KW-1185">Reference proteome</keyword>
<gene>
    <name evidence="2" type="ORF">VAE063_900350</name>
</gene>
<dbReference type="PANTHER" id="PTHR39594:SF1">
    <property type="entry name" value="PROTEIN YCHQ"/>
    <property type="match status" value="1"/>
</dbReference>
<dbReference type="Proteomes" id="UP001152658">
    <property type="component" value="Unassembled WGS sequence"/>
</dbReference>
<feature type="transmembrane region" description="Helical" evidence="1">
    <location>
        <begin position="53"/>
        <end position="73"/>
    </location>
</feature>
<feature type="transmembrane region" description="Helical" evidence="1">
    <location>
        <begin position="105"/>
        <end position="126"/>
    </location>
</feature>
<feature type="transmembrane region" description="Helical" evidence="1">
    <location>
        <begin position="15"/>
        <end position="33"/>
    </location>
</feature>
<dbReference type="PIRSF" id="PIRSF005610">
    <property type="entry name" value="SirB"/>
    <property type="match status" value="1"/>
</dbReference>
<proteinExistence type="predicted"/>
<dbReference type="PANTHER" id="PTHR39594">
    <property type="entry name" value="PROTEIN YCHQ"/>
    <property type="match status" value="1"/>
</dbReference>
<keyword evidence="1" id="KW-1133">Transmembrane helix</keyword>